<dbReference type="OrthoDB" id="413122at2759"/>
<comment type="caution">
    <text evidence="2">The sequence shown here is derived from an EMBL/GenBank/DDBJ whole genome shotgun (WGS) entry which is preliminary data.</text>
</comment>
<dbReference type="InterPro" id="IPR050951">
    <property type="entry name" value="Retrovirus_Pol_polyprotein"/>
</dbReference>
<dbReference type="STRING" id="1661398.A0A482VPU0"/>
<reference evidence="2 3" key="1">
    <citation type="submission" date="2017-03" db="EMBL/GenBank/DDBJ databases">
        <title>Genome of the blue death feigning beetle - Asbolus verrucosus.</title>
        <authorList>
            <person name="Rider S.D."/>
        </authorList>
    </citation>
    <scope>NUCLEOTIDE SEQUENCE [LARGE SCALE GENOMIC DNA]</scope>
    <source>
        <strain evidence="2">Butters</strain>
        <tissue evidence="2">Head and leg muscle</tissue>
    </source>
</reference>
<proteinExistence type="predicted"/>
<evidence type="ECO:0000259" key="1">
    <source>
        <dbReference type="PROSITE" id="PS50994"/>
    </source>
</evidence>
<protein>
    <recommendedName>
        <fullName evidence="1">Integrase catalytic domain-containing protein</fullName>
    </recommendedName>
</protein>
<dbReference type="Proteomes" id="UP000292052">
    <property type="component" value="Unassembled WGS sequence"/>
</dbReference>
<evidence type="ECO:0000313" key="3">
    <source>
        <dbReference type="Proteomes" id="UP000292052"/>
    </source>
</evidence>
<dbReference type="Gene3D" id="3.30.420.10">
    <property type="entry name" value="Ribonuclease H-like superfamily/Ribonuclease H"/>
    <property type="match status" value="1"/>
</dbReference>
<dbReference type="PROSITE" id="PS50994">
    <property type="entry name" value="INTEGRASE"/>
    <property type="match status" value="1"/>
</dbReference>
<dbReference type="InterPro" id="IPR012337">
    <property type="entry name" value="RNaseH-like_sf"/>
</dbReference>
<evidence type="ECO:0000313" key="2">
    <source>
        <dbReference type="EMBL" id="RZC34736.1"/>
    </source>
</evidence>
<dbReference type="GO" id="GO:0003676">
    <property type="term" value="F:nucleic acid binding"/>
    <property type="evidence" value="ECO:0007669"/>
    <property type="project" value="InterPro"/>
</dbReference>
<accession>A0A482VPU0</accession>
<dbReference type="AlphaFoldDB" id="A0A482VPU0"/>
<dbReference type="InterPro" id="IPR036397">
    <property type="entry name" value="RNaseH_sf"/>
</dbReference>
<feature type="domain" description="Integrase catalytic" evidence="1">
    <location>
        <begin position="1"/>
        <end position="70"/>
    </location>
</feature>
<dbReference type="EMBL" id="QDEB01077140">
    <property type="protein sequence ID" value="RZC34736.1"/>
    <property type="molecule type" value="Genomic_DNA"/>
</dbReference>
<organism evidence="2 3">
    <name type="scientific">Asbolus verrucosus</name>
    <name type="common">Desert ironclad beetle</name>
    <dbReference type="NCBI Taxonomy" id="1661398"/>
    <lineage>
        <taxon>Eukaryota</taxon>
        <taxon>Metazoa</taxon>
        <taxon>Ecdysozoa</taxon>
        <taxon>Arthropoda</taxon>
        <taxon>Hexapoda</taxon>
        <taxon>Insecta</taxon>
        <taxon>Pterygota</taxon>
        <taxon>Neoptera</taxon>
        <taxon>Endopterygota</taxon>
        <taxon>Coleoptera</taxon>
        <taxon>Polyphaga</taxon>
        <taxon>Cucujiformia</taxon>
        <taxon>Tenebrionidae</taxon>
        <taxon>Pimeliinae</taxon>
        <taxon>Asbolus</taxon>
    </lineage>
</organism>
<sequence>MKHITSSPYHPQTQGALEKWHSSLKEYLRHFVNKVQDNWDDYLESAIFCYNTIIHSTTQFTLFEIIFGNKASVPNSITWKPDFHYNYDDYHEQLKLKLNKTFEIARENIIKSKEKSKSFDDRKIHDHINYKVGDKVYVSVMGSTPELSKKLSSCFKGPYTITKIHKNHTVTLKLKNKEMT</sequence>
<dbReference type="SUPFAM" id="SSF53098">
    <property type="entry name" value="Ribonuclease H-like"/>
    <property type="match status" value="1"/>
</dbReference>
<dbReference type="GO" id="GO:0015074">
    <property type="term" value="P:DNA integration"/>
    <property type="evidence" value="ECO:0007669"/>
    <property type="project" value="InterPro"/>
</dbReference>
<dbReference type="PANTHER" id="PTHR37984">
    <property type="entry name" value="PROTEIN CBG26694"/>
    <property type="match status" value="1"/>
</dbReference>
<dbReference type="PANTHER" id="PTHR37984:SF15">
    <property type="entry name" value="INTEGRASE CATALYTIC DOMAIN-CONTAINING PROTEIN"/>
    <property type="match status" value="1"/>
</dbReference>
<name>A0A482VPU0_ASBVE</name>
<gene>
    <name evidence="2" type="ORF">BDFB_012640</name>
</gene>
<keyword evidence="3" id="KW-1185">Reference proteome</keyword>
<dbReference type="InterPro" id="IPR001584">
    <property type="entry name" value="Integrase_cat-core"/>
</dbReference>